<evidence type="ECO:0000256" key="1">
    <source>
        <dbReference type="SAM" id="MobiDB-lite"/>
    </source>
</evidence>
<feature type="region of interest" description="Disordered" evidence="1">
    <location>
        <begin position="137"/>
        <end position="163"/>
    </location>
</feature>
<sequence>MKMPDSNFLCSILSEVKKVVQLRPKENRWSGALGKKKAEGNGAPYALYSPRSRLWVFFFFPSFSLIKSLLPRVYAHSNIFFKINLPTIQSRQEKIVKKRSEVFSHSLMNYINRFLFAERIQNLYIIFLNQELTDDRRSSFPRRRGSPFSHRSNKPSRSLGIWG</sequence>
<dbReference type="EMBL" id="JADYXP020000026">
    <property type="protein sequence ID" value="KAL0100382.1"/>
    <property type="molecule type" value="Genomic_DNA"/>
</dbReference>
<name>A0AAW2EAX3_9HYME</name>
<keyword evidence="3" id="KW-1185">Reference proteome</keyword>
<comment type="caution">
    <text evidence="2">The sequence shown here is derived from an EMBL/GenBank/DDBJ whole genome shotgun (WGS) entry which is preliminary data.</text>
</comment>
<accession>A0AAW2EAX3</accession>
<gene>
    <name evidence="2" type="ORF">PUN28_019619</name>
</gene>
<evidence type="ECO:0000313" key="2">
    <source>
        <dbReference type="EMBL" id="KAL0100382.1"/>
    </source>
</evidence>
<proteinExistence type="predicted"/>
<evidence type="ECO:0000313" key="3">
    <source>
        <dbReference type="Proteomes" id="UP001430953"/>
    </source>
</evidence>
<reference evidence="2 3" key="1">
    <citation type="submission" date="2023-03" db="EMBL/GenBank/DDBJ databases">
        <title>High recombination rates correlate with genetic variation in Cardiocondyla obscurior ants.</title>
        <authorList>
            <person name="Errbii M."/>
        </authorList>
    </citation>
    <scope>NUCLEOTIDE SEQUENCE [LARGE SCALE GENOMIC DNA]</scope>
    <source>
        <strain evidence="2">Alpha-2009</strain>
        <tissue evidence="2">Whole body</tissue>
    </source>
</reference>
<organism evidence="2 3">
    <name type="scientific">Cardiocondyla obscurior</name>
    <dbReference type="NCBI Taxonomy" id="286306"/>
    <lineage>
        <taxon>Eukaryota</taxon>
        <taxon>Metazoa</taxon>
        <taxon>Ecdysozoa</taxon>
        <taxon>Arthropoda</taxon>
        <taxon>Hexapoda</taxon>
        <taxon>Insecta</taxon>
        <taxon>Pterygota</taxon>
        <taxon>Neoptera</taxon>
        <taxon>Endopterygota</taxon>
        <taxon>Hymenoptera</taxon>
        <taxon>Apocrita</taxon>
        <taxon>Aculeata</taxon>
        <taxon>Formicoidea</taxon>
        <taxon>Formicidae</taxon>
        <taxon>Myrmicinae</taxon>
        <taxon>Cardiocondyla</taxon>
    </lineage>
</organism>
<protein>
    <submittedName>
        <fullName evidence="2">Uncharacterized protein</fullName>
    </submittedName>
</protein>
<dbReference type="Proteomes" id="UP001430953">
    <property type="component" value="Unassembled WGS sequence"/>
</dbReference>
<dbReference type="AlphaFoldDB" id="A0AAW2EAX3"/>